<evidence type="ECO:0000256" key="2">
    <source>
        <dbReference type="ARBA" id="ARBA00007639"/>
    </source>
</evidence>
<dbReference type="GO" id="GO:0030288">
    <property type="term" value="C:outer membrane-bounded periplasmic space"/>
    <property type="evidence" value="ECO:0007669"/>
    <property type="project" value="TreeGrafter"/>
</dbReference>
<dbReference type="GO" id="GO:0030246">
    <property type="term" value="F:carbohydrate binding"/>
    <property type="evidence" value="ECO:0007669"/>
    <property type="project" value="TreeGrafter"/>
</dbReference>
<dbReference type="InterPro" id="IPR050555">
    <property type="entry name" value="Bact_Solute-Bind_Prot2"/>
</dbReference>
<comment type="subcellular location">
    <subcellularLocation>
        <location evidence="1">Cell envelope</location>
    </subcellularLocation>
</comment>
<organism evidence="5 6">
    <name type="scientific">Candidatus Brachybacterium intestinipullorum</name>
    <dbReference type="NCBI Taxonomy" id="2838512"/>
    <lineage>
        <taxon>Bacteria</taxon>
        <taxon>Bacillati</taxon>
        <taxon>Actinomycetota</taxon>
        <taxon>Actinomycetes</taxon>
        <taxon>Micrococcales</taxon>
        <taxon>Dermabacteraceae</taxon>
        <taxon>Brachybacterium</taxon>
    </lineage>
</organism>
<dbReference type="PROSITE" id="PS51257">
    <property type="entry name" value="PROKAR_LIPOPROTEIN"/>
    <property type="match status" value="1"/>
</dbReference>
<feature type="chain" id="PRO_5038593528" evidence="3">
    <location>
        <begin position="24"/>
        <end position="329"/>
    </location>
</feature>
<evidence type="ECO:0000256" key="1">
    <source>
        <dbReference type="ARBA" id="ARBA00004196"/>
    </source>
</evidence>
<dbReference type="CDD" id="cd06312">
    <property type="entry name" value="PBP1_ABC_sugar_binding-like"/>
    <property type="match status" value="1"/>
</dbReference>
<name>A0A9D2Q286_9MICO</name>
<dbReference type="PANTHER" id="PTHR30036">
    <property type="entry name" value="D-XYLOSE-BINDING PERIPLASMIC PROTEIN"/>
    <property type="match status" value="1"/>
</dbReference>
<evidence type="ECO:0000313" key="5">
    <source>
        <dbReference type="EMBL" id="HJC70624.1"/>
    </source>
</evidence>
<accession>A0A9D2Q286</accession>
<dbReference type="Pfam" id="PF13407">
    <property type="entry name" value="Peripla_BP_4"/>
    <property type="match status" value="1"/>
</dbReference>
<keyword evidence="3" id="KW-0732">Signal</keyword>
<evidence type="ECO:0000313" key="6">
    <source>
        <dbReference type="Proteomes" id="UP000823854"/>
    </source>
</evidence>
<protein>
    <submittedName>
        <fullName evidence="5">Sugar ABC transporter substrate-binding protein</fullName>
    </submittedName>
</protein>
<dbReference type="Proteomes" id="UP000823854">
    <property type="component" value="Unassembled WGS sequence"/>
</dbReference>
<reference evidence="5" key="1">
    <citation type="journal article" date="2021" name="PeerJ">
        <title>Extensive microbial diversity within the chicken gut microbiome revealed by metagenomics and culture.</title>
        <authorList>
            <person name="Gilroy R."/>
            <person name="Ravi A."/>
            <person name="Getino M."/>
            <person name="Pursley I."/>
            <person name="Horton D.L."/>
            <person name="Alikhan N.F."/>
            <person name="Baker D."/>
            <person name="Gharbi K."/>
            <person name="Hall N."/>
            <person name="Watson M."/>
            <person name="Adriaenssens E.M."/>
            <person name="Foster-Nyarko E."/>
            <person name="Jarju S."/>
            <person name="Secka A."/>
            <person name="Antonio M."/>
            <person name="Oren A."/>
            <person name="Chaudhuri R.R."/>
            <person name="La Ragione R."/>
            <person name="Hildebrand F."/>
            <person name="Pallen M.J."/>
        </authorList>
    </citation>
    <scope>NUCLEOTIDE SEQUENCE</scope>
    <source>
        <strain evidence="5">CHK130-7132</strain>
    </source>
</reference>
<dbReference type="InterPro" id="IPR025997">
    <property type="entry name" value="SBP_2_dom"/>
</dbReference>
<proteinExistence type="inferred from homology"/>
<dbReference type="EMBL" id="DWWC01000277">
    <property type="protein sequence ID" value="HJC70624.1"/>
    <property type="molecule type" value="Genomic_DNA"/>
</dbReference>
<gene>
    <name evidence="5" type="ORF">H9932_13245</name>
</gene>
<evidence type="ECO:0000256" key="3">
    <source>
        <dbReference type="SAM" id="SignalP"/>
    </source>
</evidence>
<comment type="similarity">
    <text evidence="2">Belongs to the bacterial solute-binding protein 2 family.</text>
</comment>
<dbReference type="AlphaFoldDB" id="A0A9D2Q286"/>
<feature type="domain" description="Periplasmic binding protein" evidence="4">
    <location>
        <begin position="49"/>
        <end position="292"/>
    </location>
</feature>
<reference evidence="5" key="2">
    <citation type="submission" date="2021-04" db="EMBL/GenBank/DDBJ databases">
        <authorList>
            <person name="Gilroy R."/>
        </authorList>
    </citation>
    <scope>NUCLEOTIDE SEQUENCE</scope>
    <source>
        <strain evidence="5">CHK130-7132</strain>
    </source>
</reference>
<dbReference type="Gene3D" id="3.40.50.2300">
    <property type="match status" value="2"/>
</dbReference>
<dbReference type="PANTHER" id="PTHR30036:SF7">
    <property type="entry name" value="ABC TRANSPORTER PERIPLASMIC-BINDING PROTEIN YPHF"/>
    <property type="match status" value="1"/>
</dbReference>
<sequence length="329" mass="33626">MLRSLKKMAVGAAALALVLTACGTGGQAPEEAAGNGDAAAGASRDLDYAVIIHGVPDGSFWNVVKKGAEDGGAQYGVDVEVTGDPEGSRQAQLIDSAVANQPDGIVVSMANPDALQGSIEAARDAGIPVITINSGEDRSAEFGALAHFGQSEGVAGEGVGERLKEEGAEKVVCLIHEAGNVGLEQRCQGVADGFGGEVQNLQVDLNNPQGIQATVKSTLMGDDSIDTVVGLNPSVTTAALAGVEETGEEIKVASFDIDADVLAGIQDGTILFTVDQQQYLQGYLPIAMLVLYHDNGNTLGGGHPVLTGPAFVDSENVDQVAEFVQAGTR</sequence>
<comment type="caution">
    <text evidence="5">The sequence shown here is derived from an EMBL/GenBank/DDBJ whole genome shotgun (WGS) entry which is preliminary data.</text>
</comment>
<evidence type="ECO:0000259" key="4">
    <source>
        <dbReference type="Pfam" id="PF13407"/>
    </source>
</evidence>
<dbReference type="SUPFAM" id="SSF53822">
    <property type="entry name" value="Periplasmic binding protein-like I"/>
    <property type="match status" value="1"/>
</dbReference>
<feature type="signal peptide" evidence="3">
    <location>
        <begin position="1"/>
        <end position="23"/>
    </location>
</feature>
<dbReference type="InterPro" id="IPR028082">
    <property type="entry name" value="Peripla_BP_I"/>
</dbReference>